<gene>
    <name evidence="2" type="ORF">JF625_28890</name>
</gene>
<proteinExistence type="predicted"/>
<reference evidence="2" key="1">
    <citation type="submission" date="2020-06" db="EMBL/GenBank/DDBJ databases">
        <title>Stable isotope informed genome-resolved metagenomics uncovers potential trophic interactions in rhizosphere soil.</title>
        <authorList>
            <person name="Starr E.P."/>
            <person name="Shi S."/>
            <person name="Blazewicz S.J."/>
            <person name="Koch B.J."/>
            <person name="Probst A.J."/>
            <person name="Hungate B.A."/>
            <person name="Pett-Ridge J."/>
            <person name="Firestone M.K."/>
            <person name="Banfield J.F."/>
        </authorList>
    </citation>
    <scope>NUCLEOTIDE SEQUENCE</scope>
    <source>
        <strain evidence="2">YM_69_17</strain>
    </source>
</reference>
<dbReference type="GO" id="GO:0008757">
    <property type="term" value="F:S-adenosylmethionine-dependent methyltransferase activity"/>
    <property type="evidence" value="ECO:0007669"/>
    <property type="project" value="InterPro"/>
</dbReference>
<dbReference type="EMBL" id="JAEKLZ010000495">
    <property type="protein sequence ID" value="MBW8729152.1"/>
    <property type="molecule type" value="Genomic_DNA"/>
</dbReference>
<feature type="domain" description="Methyltransferase type 11" evidence="1">
    <location>
        <begin position="45"/>
        <end position="136"/>
    </location>
</feature>
<dbReference type="CDD" id="cd02440">
    <property type="entry name" value="AdoMet_MTases"/>
    <property type="match status" value="1"/>
</dbReference>
<dbReference type="InterPro" id="IPR013216">
    <property type="entry name" value="Methyltransf_11"/>
</dbReference>
<comment type="caution">
    <text evidence="2">The sequence shown here is derived from an EMBL/GenBank/DDBJ whole genome shotgun (WGS) entry which is preliminary data.</text>
</comment>
<protein>
    <submittedName>
        <fullName evidence="2">Class I SAM-dependent methyltransferase</fullName>
    </submittedName>
</protein>
<keyword evidence="2" id="KW-0489">Methyltransferase</keyword>
<dbReference type="Gene3D" id="3.40.50.150">
    <property type="entry name" value="Vaccinia Virus protein VP39"/>
    <property type="match status" value="1"/>
</dbReference>
<organism evidence="2 3">
    <name type="scientific">Inquilinus limosus</name>
    <dbReference type="NCBI Taxonomy" id="171674"/>
    <lineage>
        <taxon>Bacteria</taxon>
        <taxon>Pseudomonadati</taxon>
        <taxon>Pseudomonadota</taxon>
        <taxon>Alphaproteobacteria</taxon>
        <taxon>Rhodospirillales</taxon>
        <taxon>Rhodospirillaceae</taxon>
        <taxon>Inquilinus</taxon>
    </lineage>
</organism>
<evidence type="ECO:0000313" key="2">
    <source>
        <dbReference type="EMBL" id="MBW8729152.1"/>
    </source>
</evidence>
<dbReference type="Proteomes" id="UP000700706">
    <property type="component" value="Unassembled WGS sequence"/>
</dbReference>
<sequence>MDNGWDESAGAWIADMGEHGDFTRRFVLDPVMTARVAGRGFATALDIGCGEGRFCRMLRGHGIRPVGIDPTAALLRRARELDPEGDYREARAEQLPFESGTFDLAVSYLTLIDIPDLDAAVAEMARVLRPGGTLLIANLSSFTTAAGEQAHWVRDEAGRPLHFPVDRYLEERMYWTSWRGIRIHNWHRPLGRYMAALLGQGLVLDFFAEPQAVAGADPATADRHRRAPYCYVMEWRKPGAVA</sequence>
<evidence type="ECO:0000259" key="1">
    <source>
        <dbReference type="Pfam" id="PF08241"/>
    </source>
</evidence>
<keyword evidence="2" id="KW-0808">Transferase</keyword>
<accession>A0A952FR29</accession>
<name>A0A952FR29_9PROT</name>
<dbReference type="InterPro" id="IPR029063">
    <property type="entry name" value="SAM-dependent_MTases_sf"/>
</dbReference>
<evidence type="ECO:0000313" key="3">
    <source>
        <dbReference type="Proteomes" id="UP000700706"/>
    </source>
</evidence>
<dbReference type="AlphaFoldDB" id="A0A952FR29"/>
<dbReference type="SUPFAM" id="SSF53335">
    <property type="entry name" value="S-adenosyl-L-methionine-dependent methyltransferases"/>
    <property type="match status" value="1"/>
</dbReference>
<dbReference type="PANTHER" id="PTHR43591">
    <property type="entry name" value="METHYLTRANSFERASE"/>
    <property type="match status" value="1"/>
</dbReference>
<dbReference type="Pfam" id="PF08241">
    <property type="entry name" value="Methyltransf_11"/>
    <property type="match status" value="1"/>
</dbReference>
<dbReference type="GO" id="GO:0032259">
    <property type="term" value="P:methylation"/>
    <property type="evidence" value="ECO:0007669"/>
    <property type="project" value="UniProtKB-KW"/>
</dbReference>